<dbReference type="HOGENOM" id="CLU_2094856_0_0_11"/>
<dbReference type="InterPro" id="IPR012338">
    <property type="entry name" value="Beta-lactam/transpept-like"/>
</dbReference>
<organism evidence="2 3">
    <name type="scientific">Renibacterium salmoninarum (strain ATCC 33209 / DSM 20767 / JCM 11484 / NBRC 15589 / NCIMB 2235)</name>
    <dbReference type="NCBI Taxonomy" id="288705"/>
    <lineage>
        <taxon>Bacteria</taxon>
        <taxon>Bacillati</taxon>
        <taxon>Actinomycetota</taxon>
        <taxon>Actinomycetes</taxon>
        <taxon>Micrococcales</taxon>
        <taxon>Micrococcaceae</taxon>
        <taxon>Renibacterium</taxon>
    </lineage>
</organism>
<dbReference type="SUPFAM" id="SSF56601">
    <property type="entry name" value="beta-lactamase/transpeptidase-like"/>
    <property type="match status" value="1"/>
</dbReference>
<dbReference type="KEGG" id="rsa:RSal33209_0921"/>
<dbReference type="STRING" id="288705.RSal33209_0921"/>
<dbReference type="Proteomes" id="UP000002007">
    <property type="component" value="Chromosome"/>
</dbReference>
<proteinExistence type="predicted"/>
<name>A9WQM2_RENSM</name>
<dbReference type="RefSeq" id="WP_012244359.1">
    <property type="nucleotide sequence ID" value="NC_010168.1"/>
</dbReference>
<dbReference type="Gene3D" id="3.40.710.10">
    <property type="entry name" value="DD-peptidase/beta-lactamase superfamily"/>
    <property type="match status" value="1"/>
</dbReference>
<feature type="domain" description="Beta-lactamase-related" evidence="1">
    <location>
        <begin position="1"/>
        <end position="106"/>
    </location>
</feature>
<sequence>MVSTVPDYFAFLTALAYGSLLPEALKSQMLSDQLKPEQRAGAFPILDSAESWGWQIGVNIAPGQHSMSVGSYGWTGGSGCSAAVDPARELIGVVMSQRAMATPVDNYDYFWAPLAE</sequence>
<protein>
    <submittedName>
        <fullName evidence="2">Beta-lactamase family like protein</fullName>
    </submittedName>
</protein>
<keyword evidence="3" id="KW-1185">Reference proteome</keyword>
<evidence type="ECO:0000259" key="1">
    <source>
        <dbReference type="Pfam" id="PF00144"/>
    </source>
</evidence>
<accession>A9WQM2</accession>
<gene>
    <name evidence="2" type="ordered locus">RSal33209_0921</name>
</gene>
<dbReference type="eggNOG" id="COG1680">
    <property type="taxonomic scope" value="Bacteria"/>
</dbReference>
<reference evidence="3" key="1">
    <citation type="journal article" date="2008" name="J. Bacteriol.">
        <title>Genome sequence of the fish pathogen Renibacterium salmoninarum suggests reductive evolution away from an environmental Arthrobacter ancestor.</title>
        <authorList>
            <person name="Wiens G.D."/>
            <person name="Rockey D.D."/>
            <person name="Wu Z."/>
            <person name="Chang J."/>
            <person name="Levy R."/>
            <person name="Crane S."/>
            <person name="Chen D.S."/>
            <person name="Capri G.R."/>
            <person name="Burnett J.R."/>
            <person name="Sudheesh P.S."/>
            <person name="Schipma M.J."/>
            <person name="Burd H."/>
            <person name="Bhattacharyya A."/>
            <person name="Rhodes L.D."/>
            <person name="Kaul R."/>
            <person name="Strom M.S."/>
        </authorList>
    </citation>
    <scope>NUCLEOTIDE SEQUENCE [LARGE SCALE GENOMIC DNA]</scope>
    <source>
        <strain evidence="3">ATCC 33209 / DSM 20767 / JCM 11484 / NBRC 15589 / NCIMB 2235</strain>
    </source>
</reference>
<dbReference type="EMBL" id="CP000910">
    <property type="protein sequence ID" value="ABY22664.1"/>
    <property type="molecule type" value="Genomic_DNA"/>
</dbReference>
<dbReference type="InterPro" id="IPR001466">
    <property type="entry name" value="Beta-lactam-related"/>
</dbReference>
<evidence type="ECO:0000313" key="2">
    <source>
        <dbReference type="EMBL" id="ABY22664.1"/>
    </source>
</evidence>
<dbReference type="Pfam" id="PF00144">
    <property type="entry name" value="Beta-lactamase"/>
    <property type="match status" value="1"/>
</dbReference>
<evidence type="ECO:0000313" key="3">
    <source>
        <dbReference type="Proteomes" id="UP000002007"/>
    </source>
</evidence>
<dbReference type="AlphaFoldDB" id="A9WQM2"/>